<evidence type="ECO:0000313" key="2">
    <source>
        <dbReference type="EMBL" id="GHP02231.1"/>
    </source>
</evidence>
<feature type="region of interest" description="Disordered" evidence="1">
    <location>
        <begin position="410"/>
        <end position="443"/>
    </location>
</feature>
<dbReference type="AlphaFoldDB" id="A0A830H9D7"/>
<sequence>MVEAARELTDKAVEYVVGVPSLLRQLDEYMESADGGELFPNTSRFETEAAEHDESHGHKPQSRRVYPNHGFRAAVLASLHLGVQDGSVPYPWESQEARDVARRVLTTYEARLPLARRHPKATRMESLASDLFPDLCLWAQPLFKKCAPSKLSPFDEKRAVVTATCAALSIAWAASNLKYDTANECLPLLVPCVVDGIKTERIDVQRSTLRSLACICETASREVLAPCGDVLAPIVIRSGILHDPRVNDWACLAAVYVSVSVGSDDITSSVVDEMMEGLTAAGENAIRKVDSRIGSMWLHAMSKLADALGLRMVRYMNHLLLIMIAWLVPPVECDSQNEVIGYAAQALTETMTWAWPRFLGRHLELRELRTAVEGARARLYEKYACNGGDEVQSTRTVLRELETLITNLSDAPGISSFRPPGPDRPIPKERTSPSKGRKVSLKG</sequence>
<evidence type="ECO:0000313" key="3">
    <source>
        <dbReference type="Proteomes" id="UP000660262"/>
    </source>
</evidence>
<dbReference type="InterPro" id="IPR011989">
    <property type="entry name" value="ARM-like"/>
</dbReference>
<gene>
    <name evidence="2" type="ORF">PPROV_000098800</name>
</gene>
<organism evidence="2 3">
    <name type="scientific">Pycnococcus provasolii</name>
    <dbReference type="NCBI Taxonomy" id="41880"/>
    <lineage>
        <taxon>Eukaryota</taxon>
        <taxon>Viridiplantae</taxon>
        <taxon>Chlorophyta</taxon>
        <taxon>Pseudoscourfieldiophyceae</taxon>
        <taxon>Pseudoscourfieldiales</taxon>
        <taxon>Pycnococcaceae</taxon>
        <taxon>Pycnococcus</taxon>
    </lineage>
</organism>
<proteinExistence type="predicted"/>
<dbReference type="Gene3D" id="1.25.10.10">
    <property type="entry name" value="Leucine-rich Repeat Variant"/>
    <property type="match status" value="1"/>
</dbReference>
<reference evidence="2" key="1">
    <citation type="submission" date="2020-10" db="EMBL/GenBank/DDBJ databases">
        <title>Unveiling of a novel bifunctional photoreceptor, Dualchrome1, isolated from a cosmopolitan green alga.</title>
        <authorList>
            <person name="Suzuki S."/>
            <person name="Kawachi M."/>
        </authorList>
    </citation>
    <scope>NUCLEOTIDE SEQUENCE</scope>
    <source>
        <strain evidence="2">NIES 2893</strain>
    </source>
</reference>
<accession>A0A830H9D7</accession>
<name>A0A830H9D7_9CHLO</name>
<dbReference type="Proteomes" id="UP000660262">
    <property type="component" value="Unassembled WGS sequence"/>
</dbReference>
<protein>
    <submittedName>
        <fullName evidence="2">Uncharacterized protein</fullName>
    </submittedName>
</protein>
<dbReference type="EMBL" id="BNJQ01000003">
    <property type="protein sequence ID" value="GHP02231.1"/>
    <property type="molecule type" value="Genomic_DNA"/>
</dbReference>
<keyword evidence="3" id="KW-1185">Reference proteome</keyword>
<dbReference type="SUPFAM" id="SSF48371">
    <property type="entry name" value="ARM repeat"/>
    <property type="match status" value="1"/>
</dbReference>
<comment type="caution">
    <text evidence="2">The sequence shown here is derived from an EMBL/GenBank/DDBJ whole genome shotgun (WGS) entry which is preliminary data.</text>
</comment>
<evidence type="ECO:0000256" key="1">
    <source>
        <dbReference type="SAM" id="MobiDB-lite"/>
    </source>
</evidence>
<dbReference type="InterPro" id="IPR016024">
    <property type="entry name" value="ARM-type_fold"/>
</dbReference>